<evidence type="ECO:0000256" key="2">
    <source>
        <dbReference type="ARBA" id="ARBA00023157"/>
    </source>
</evidence>
<evidence type="ECO:0000259" key="3">
    <source>
        <dbReference type="Pfam" id="PF01826"/>
    </source>
</evidence>
<keyword evidence="2" id="KW-1015">Disulfide bond</keyword>
<dbReference type="Gene3D" id="2.10.25.10">
    <property type="entry name" value="Laminin"/>
    <property type="match status" value="2"/>
</dbReference>
<dbReference type="EMBL" id="JANPWB010000011">
    <property type="protein sequence ID" value="KAJ1132120.1"/>
    <property type="molecule type" value="Genomic_DNA"/>
</dbReference>
<comment type="caution">
    <text evidence="4">The sequence shown here is derived from an EMBL/GenBank/DDBJ whole genome shotgun (WGS) entry which is preliminary data.</text>
</comment>
<accession>A0AAV7PVS2</accession>
<dbReference type="AlphaFoldDB" id="A0AAV7PVS2"/>
<dbReference type="Proteomes" id="UP001066276">
    <property type="component" value="Chromosome 7"/>
</dbReference>
<dbReference type="InterPro" id="IPR036084">
    <property type="entry name" value="Ser_inhib-like_sf"/>
</dbReference>
<gene>
    <name evidence="4" type="ORF">NDU88_010449</name>
</gene>
<evidence type="ECO:0000313" key="5">
    <source>
        <dbReference type="Proteomes" id="UP001066276"/>
    </source>
</evidence>
<proteinExistence type="predicted"/>
<evidence type="ECO:0000256" key="1">
    <source>
        <dbReference type="ARBA" id="ARBA00022690"/>
    </source>
</evidence>
<protein>
    <recommendedName>
        <fullName evidence="3">TIL domain-containing protein</fullName>
    </recommendedName>
</protein>
<dbReference type="GO" id="GO:0030414">
    <property type="term" value="F:peptidase inhibitor activity"/>
    <property type="evidence" value="ECO:0007669"/>
    <property type="project" value="UniProtKB-KW"/>
</dbReference>
<dbReference type="InterPro" id="IPR002919">
    <property type="entry name" value="TIL_dom"/>
</dbReference>
<dbReference type="PANTHER" id="PTHR23259">
    <property type="entry name" value="RIDDLE"/>
    <property type="match status" value="1"/>
</dbReference>
<feature type="domain" description="TIL" evidence="3">
    <location>
        <begin position="181"/>
        <end position="238"/>
    </location>
</feature>
<reference evidence="4" key="1">
    <citation type="journal article" date="2022" name="bioRxiv">
        <title>Sequencing and chromosome-scale assembly of the giantPleurodeles waltlgenome.</title>
        <authorList>
            <person name="Brown T."/>
            <person name="Elewa A."/>
            <person name="Iarovenko S."/>
            <person name="Subramanian E."/>
            <person name="Araus A.J."/>
            <person name="Petzold A."/>
            <person name="Susuki M."/>
            <person name="Suzuki K.-i.T."/>
            <person name="Hayashi T."/>
            <person name="Toyoda A."/>
            <person name="Oliveira C."/>
            <person name="Osipova E."/>
            <person name="Leigh N.D."/>
            <person name="Simon A."/>
            <person name="Yun M.H."/>
        </authorList>
    </citation>
    <scope>NUCLEOTIDE SEQUENCE</scope>
    <source>
        <strain evidence="4">20211129_DDA</strain>
        <tissue evidence="4">Liver</tissue>
    </source>
</reference>
<feature type="domain" description="TIL" evidence="3">
    <location>
        <begin position="242"/>
        <end position="298"/>
    </location>
</feature>
<sequence>MDMLALARISVSGTRKKPNQPWYSQALKILQRRYRQKDRCWKLSLGEAERVDLKLALNSYKEAFRVAQSDYFTRKISVAVNSSRELFRTVNILTTPLGTPKVENSQDFCNKVAKFFECKVLDIYSSFRLDKKPANLFSGLTKNLYPGVTMNEVPDKPLLLSKFKMPSNEVLCKLLLEDVVCPANSSVRCQRTCRATCEELNQINIPVCTKICTTGCECNEGYIFKTSEKKECVRYDQCQVKCPDLMHYEPCPPNPHATCEKPEETSSTPQRCDPWCVCNKGYVYRSNQDRTCVPKEKCP</sequence>
<organism evidence="4 5">
    <name type="scientific">Pleurodeles waltl</name>
    <name type="common">Iberian ribbed newt</name>
    <dbReference type="NCBI Taxonomy" id="8319"/>
    <lineage>
        <taxon>Eukaryota</taxon>
        <taxon>Metazoa</taxon>
        <taxon>Chordata</taxon>
        <taxon>Craniata</taxon>
        <taxon>Vertebrata</taxon>
        <taxon>Euteleostomi</taxon>
        <taxon>Amphibia</taxon>
        <taxon>Batrachia</taxon>
        <taxon>Caudata</taxon>
        <taxon>Salamandroidea</taxon>
        <taxon>Salamandridae</taxon>
        <taxon>Pleurodelinae</taxon>
        <taxon>Pleurodeles</taxon>
    </lineage>
</organism>
<dbReference type="SUPFAM" id="SSF57567">
    <property type="entry name" value="Serine protease inhibitors"/>
    <property type="match status" value="2"/>
</dbReference>
<dbReference type="CDD" id="cd19941">
    <property type="entry name" value="TIL"/>
    <property type="match status" value="2"/>
</dbReference>
<dbReference type="PANTHER" id="PTHR23259:SF70">
    <property type="entry name" value="ACCESSORY GLAND PROTEIN ACP62F-RELATED"/>
    <property type="match status" value="1"/>
</dbReference>
<keyword evidence="5" id="KW-1185">Reference proteome</keyword>
<evidence type="ECO:0000313" key="4">
    <source>
        <dbReference type="EMBL" id="KAJ1132120.1"/>
    </source>
</evidence>
<name>A0AAV7PVS2_PLEWA</name>
<dbReference type="InterPro" id="IPR051368">
    <property type="entry name" value="SerProtInhib-TIL_Domain"/>
</dbReference>
<dbReference type="Pfam" id="PF01826">
    <property type="entry name" value="TIL"/>
    <property type="match status" value="2"/>
</dbReference>
<keyword evidence="1" id="KW-0646">Protease inhibitor</keyword>